<dbReference type="Proteomes" id="UP000286317">
    <property type="component" value="Unassembled WGS sequence"/>
</dbReference>
<dbReference type="InterPro" id="IPR000644">
    <property type="entry name" value="CBS_dom"/>
</dbReference>
<evidence type="ECO:0000256" key="2">
    <source>
        <dbReference type="PROSITE-ProRule" id="PRU00703"/>
    </source>
</evidence>
<dbReference type="PROSITE" id="PS51371">
    <property type="entry name" value="CBS"/>
    <property type="match status" value="2"/>
</dbReference>
<dbReference type="Pfam" id="PF00571">
    <property type="entry name" value="CBS"/>
    <property type="match status" value="2"/>
</dbReference>
<evidence type="ECO:0000259" key="3">
    <source>
        <dbReference type="PROSITE" id="PS51371"/>
    </source>
</evidence>
<dbReference type="Gene3D" id="3.10.580.10">
    <property type="entry name" value="CBS-domain"/>
    <property type="match status" value="1"/>
</dbReference>
<organism evidence="4 5">
    <name type="scientific">Staphylococcus shinii</name>
    <dbReference type="NCBI Taxonomy" id="2912228"/>
    <lineage>
        <taxon>Bacteria</taxon>
        <taxon>Bacillati</taxon>
        <taxon>Bacillota</taxon>
        <taxon>Bacilli</taxon>
        <taxon>Bacillales</taxon>
        <taxon>Staphylococcaceae</taxon>
        <taxon>Staphylococcus</taxon>
    </lineage>
</organism>
<dbReference type="SMART" id="SM00116">
    <property type="entry name" value="CBS"/>
    <property type="match status" value="2"/>
</dbReference>
<proteinExistence type="predicted"/>
<evidence type="ECO:0000256" key="1">
    <source>
        <dbReference type="ARBA" id="ARBA00023122"/>
    </source>
</evidence>
<protein>
    <submittedName>
        <fullName evidence="4">CBS domain-containing protein</fullName>
    </submittedName>
</protein>
<dbReference type="PANTHER" id="PTHR43080">
    <property type="entry name" value="CBS DOMAIN-CONTAINING PROTEIN CBSX3, MITOCHONDRIAL"/>
    <property type="match status" value="1"/>
</dbReference>
<dbReference type="InterPro" id="IPR046342">
    <property type="entry name" value="CBS_dom_sf"/>
</dbReference>
<name>A0A418IEU9_9STAP</name>
<comment type="caution">
    <text evidence="4">The sequence shown here is derived from an EMBL/GenBank/DDBJ whole genome shotgun (WGS) entry which is preliminary data.</text>
</comment>
<reference evidence="4 5" key="1">
    <citation type="journal article" date="2016" name="Front. Microbiol.">
        <title>Comprehensive Phylogenetic Analysis of Bovine Non-aureus Staphylococci Species Based on Whole-Genome Sequencing.</title>
        <authorList>
            <person name="Naushad S."/>
            <person name="Barkema H.W."/>
            <person name="Luby C."/>
            <person name="Condas L.A."/>
            <person name="Nobrega D.B."/>
            <person name="Carson D.A."/>
            <person name="De Buck J."/>
        </authorList>
    </citation>
    <scope>NUCLEOTIDE SEQUENCE [LARGE SCALE GENOMIC DNA]</scope>
    <source>
        <strain evidence="4 5">SNUC 4554</strain>
    </source>
</reference>
<dbReference type="InterPro" id="IPR051257">
    <property type="entry name" value="Diverse_CBS-Domain"/>
</dbReference>
<accession>A0A418IEU9</accession>
<feature type="domain" description="CBS" evidence="3">
    <location>
        <begin position="69"/>
        <end position="126"/>
    </location>
</feature>
<evidence type="ECO:0000313" key="5">
    <source>
        <dbReference type="Proteomes" id="UP000286317"/>
    </source>
</evidence>
<dbReference type="SUPFAM" id="SSF54631">
    <property type="entry name" value="CBS-domain pair"/>
    <property type="match status" value="1"/>
</dbReference>
<dbReference type="AlphaFoldDB" id="A0A418IEU9"/>
<dbReference type="RefSeq" id="WP_119584496.1">
    <property type="nucleotide sequence ID" value="NZ_JAWVBH010000001.1"/>
</dbReference>
<sequence>MVQLKDCLTREIVTSDVEENLTSIAEKMAETAVGFLPILQHTNYVGVITDRDIVVKGLANNQTKAGDIMTTNIVTANSEMTIKEAVSLMKEHRIYRLLVVDDHKIQGIVTLGDLGVENATQWIGQTVSEISKEQDNN</sequence>
<dbReference type="PANTHER" id="PTHR43080:SF2">
    <property type="entry name" value="CBS DOMAIN-CONTAINING PROTEIN"/>
    <property type="match status" value="1"/>
</dbReference>
<feature type="domain" description="CBS" evidence="3">
    <location>
        <begin position="8"/>
        <end position="63"/>
    </location>
</feature>
<evidence type="ECO:0000313" key="4">
    <source>
        <dbReference type="EMBL" id="RIN00548.1"/>
    </source>
</evidence>
<dbReference type="EMBL" id="QXUF01000053">
    <property type="protein sequence ID" value="RIN00548.1"/>
    <property type="molecule type" value="Genomic_DNA"/>
</dbReference>
<keyword evidence="1 2" id="KW-0129">CBS domain</keyword>
<keyword evidence="5" id="KW-1185">Reference proteome</keyword>
<gene>
    <name evidence="4" type="ORF">BU112_08435</name>
</gene>
<dbReference type="OrthoDB" id="9802114at2"/>